<comment type="caution">
    <text evidence="2">The sequence shown here is derived from an EMBL/GenBank/DDBJ whole genome shotgun (WGS) entry which is preliminary data.</text>
</comment>
<evidence type="ECO:0000313" key="3">
    <source>
        <dbReference type="Proteomes" id="UP000230828"/>
    </source>
</evidence>
<dbReference type="Pfam" id="PF13200">
    <property type="entry name" value="DUF4015"/>
    <property type="match status" value="1"/>
</dbReference>
<dbReference type="InterPro" id="IPR017853">
    <property type="entry name" value="GH"/>
</dbReference>
<dbReference type="InterPro" id="IPR025275">
    <property type="entry name" value="DUF4015"/>
</dbReference>
<organism evidence="2 3">
    <name type="scientific">Candidatus Zambryskibacteria bacterium CG10_big_fil_rev_8_21_14_0_10_34_34</name>
    <dbReference type="NCBI Taxonomy" id="1975114"/>
    <lineage>
        <taxon>Bacteria</taxon>
        <taxon>Candidatus Zambryskiibacteriota</taxon>
    </lineage>
</organism>
<accession>A0A2H0R2M5</accession>
<evidence type="ECO:0000259" key="1">
    <source>
        <dbReference type="Pfam" id="PF13200"/>
    </source>
</evidence>
<sequence>MANKISKIVVILISVAILLFFMYSFTFSSELSYDKSTVITVENITKKKKIKHLATPEPLKSIYMTQCVAGTPSFREKLVKLIGETELNAVIIDIKDYTGTVAFETGNPTIDEVYGSGCKVSDMQDFVEELHNKDIYVIGRVTVFQDPAFVKMHPELAVKRASDGGVWKDGKGISFIDVGAKPFWDYIVAIATSSYAIGFDEINFDYIRFPSDGNMKDISFAHTGTTAKKEMLKKFFEYIDQKLADTGIVTSADLFGMTTTNTDDLNIGQVLEYALLNFDYVAPMAYPSHYPATFNGWPDPNKVPYEIIKFSMDSAVARVNFLKEEIASSTPNSYLLNRLGPKQLRPWLQDFDYPVHYSKEMVRAQIQATYDTGLTSWMLWDPANTYTKEALLN</sequence>
<dbReference type="EMBL" id="PCXM01000013">
    <property type="protein sequence ID" value="PIR40284.1"/>
    <property type="molecule type" value="Genomic_DNA"/>
</dbReference>
<dbReference type="Proteomes" id="UP000230828">
    <property type="component" value="Unassembled WGS sequence"/>
</dbReference>
<dbReference type="AlphaFoldDB" id="A0A2H0R2M5"/>
<dbReference type="SUPFAM" id="SSF51445">
    <property type="entry name" value="(Trans)glycosidases"/>
    <property type="match status" value="1"/>
</dbReference>
<name>A0A2H0R2M5_9BACT</name>
<proteinExistence type="predicted"/>
<reference evidence="2 3" key="1">
    <citation type="submission" date="2017-09" db="EMBL/GenBank/DDBJ databases">
        <title>Depth-based differentiation of microbial function through sediment-hosted aquifers and enrichment of novel symbionts in the deep terrestrial subsurface.</title>
        <authorList>
            <person name="Probst A.J."/>
            <person name="Ladd B."/>
            <person name="Jarett J.K."/>
            <person name="Geller-Mcgrath D.E."/>
            <person name="Sieber C.M."/>
            <person name="Emerson J.B."/>
            <person name="Anantharaman K."/>
            <person name="Thomas B.C."/>
            <person name="Malmstrom R."/>
            <person name="Stieglmeier M."/>
            <person name="Klingl A."/>
            <person name="Woyke T."/>
            <person name="Ryan C.M."/>
            <person name="Banfield J.F."/>
        </authorList>
    </citation>
    <scope>NUCLEOTIDE SEQUENCE [LARGE SCALE GENOMIC DNA]</scope>
    <source>
        <strain evidence="2">CG10_big_fil_rev_8_21_14_0_10_34_34</strain>
    </source>
</reference>
<evidence type="ECO:0000313" key="2">
    <source>
        <dbReference type="EMBL" id="PIR40284.1"/>
    </source>
</evidence>
<feature type="domain" description="DUF4015" evidence="1">
    <location>
        <begin position="61"/>
        <end position="386"/>
    </location>
</feature>
<protein>
    <recommendedName>
        <fullName evidence="1">DUF4015 domain-containing protein</fullName>
    </recommendedName>
</protein>
<gene>
    <name evidence="2" type="ORF">COV33_00635</name>
</gene>